<protein>
    <submittedName>
        <fullName evidence="1">Uncharacterized protein</fullName>
    </submittedName>
</protein>
<evidence type="ECO:0000313" key="1">
    <source>
        <dbReference type="EMBL" id="SKD10117.1"/>
    </source>
</evidence>
<dbReference type="AlphaFoldDB" id="A0A1T5PBZ9"/>
<proteinExistence type="predicted"/>
<organism evidence="1 2">
    <name type="scientific">Chitinophaga ginsengisegetis</name>
    <dbReference type="NCBI Taxonomy" id="393003"/>
    <lineage>
        <taxon>Bacteria</taxon>
        <taxon>Pseudomonadati</taxon>
        <taxon>Bacteroidota</taxon>
        <taxon>Chitinophagia</taxon>
        <taxon>Chitinophagales</taxon>
        <taxon>Chitinophagaceae</taxon>
        <taxon>Chitinophaga</taxon>
    </lineage>
</organism>
<evidence type="ECO:0000313" key="2">
    <source>
        <dbReference type="Proteomes" id="UP000190166"/>
    </source>
</evidence>
<name>A0A1T5PBZ9_9BACT</name>
<gene>
    <name evidence="1" type="ORF">SAMN05660461_6017</name>
</gene>
<sequence>MNSVVLLEFRKNYPDAPINLDELTMYFEASKAVLMNQYESPTSNQIIEFAKVVVASVPRRD</sequence>
<keyword evidence="2" id="KW-1185">Reference proteome</keyword>
<dbReference type="Proteomes" id="UP000190166">
    <property type="component" value="Unassembled WGS sequence"/>
</dbReference>
<reference evidence="1 2" key="1">
    <citation type="submission" date="2017-02" db="EMBL/GenBank/DDBJ databases">
        <authorList>
            <person name="Peterson S.W."/>
        </authorList>
    </citation>
    <scope>NUCLEOTIDE SEQUENCE [LARGE SCALE GENOMIC DNA]</scope>
    <source>
        <strain evidence="1 2">DSM 18108</strain>
    </source>
</reference>
<dbReference type="EMBL" id="FUZZ01000006">
    <property type="protein sequence ID" value="SKD10117.1"/>
    <property type="molecule type" value="Genomic_DNA"/>
</dbReference>
<accession>A0A1T5PBZ9</accession>